<keyword evidence="4 8" id="KW-0812">Transmembrane</keyword>
<evidence type="ECO:0000256" key="5">
    <source>
        <dbReference type="ARBA" id="ARBA00022737"/>
    </source>
</evidence>
<keyword evidence="12" id="KW-1185">Reference proteome</keyword>
<feature type="repeat" description="Solcar" evidence="8">
    <location>
        <begin position="12"/>
        <end position="98"/>
    </location>
</feature>
<dbReference type="SUPFAM" id="SSF103506">
    <property type="entry name" value="Mitochondrial carrier"/>
    <property type="match status" value="1"/>
</dbReference>
<dbReference type="OrthoDB" id="448427at2759"/>
<dbReference type="InterPro" id="IPR050391">
    <property type="entry name" value="Mito_Metabolite_Transporter"/>
</dbReference>
<evidence type="ECO:0000256" key="9">
    <source>
        <dbReference type="RuleBase" id="RU000488"/>
    </source>
</evidence>
<dbReference type="EMBL" id="JAGTXO010000005">
    <property type="protein sequence ID" value="KAG8468059.1"/>
    <property type="molecule type" value="Genomic_DNA"/>
</dbReference>
<dbReference type="InterPro" id="IPR002067">
    <property type="entry name" value="MCP"/>
</dbReference>
<evidence type="ECO:0000256" key="2">
    <source>
        <dbReference type="ARBA" id="ARBA00006375"/>
    </source>
</evidence>
<dbReference type="Proteomes" id="UP000751190">
    <property type="component" value="Unassembled WGS sequence"/>
</dbReference>
<evidence type="ECO:0000256" key="6">
    <source>
        <dbReference type="ARBA" id="ARBA00022989"/>
    </source>
</evidence>
<keyword evidence="6" id="KW-1133">Transmembrane helix</keyword>
<evidence type="ECO:0000256" key="7">
    <source>
        <dbReference type="ARBA" id="ARBA00023136"/>
    </source>
</evidence>
<feature type="signal peptide" evidence="10">
    <location>
        <begin position="1"/>
        <end position="26"/>
    </location>
</feature>
<keyword evidence="10" id="KW-0732">Signal</keyword>
<dbReference type="PANTHER" id="PTHR45618">
    <property type="entry name" value="MITOCHONDRIAL DICARBOXYLATE CARRIER-RELATED"/>
    <property type="match status" value="1"/>
</dbReference>
<evidence type="ECO:0000256" key="4">
    <source>
        <dbReference type="ARBA" id="ARBA00022692"/>
    </source>
</evidence>
<dbReference type="GO" id="GO:0016020">
    <property type="term" value="C:membrane"/>
    <property type="evidence" value="ECO:0007669"/>
    <property type="project" value="UniProtKB-SubCell"/>
</dbReference>
<dbReference type="OMA" id="LIPCWLR"/>
<dbReference type="AlphaFoldDB" id="A0A8J5XQ16"/>
<feature type="repeat" description="Solcar" evidence="8">
    <location>
        <begin position="108"/>
        <end position="200"/>
    </location>
</feature>
<evidence type="ECO:0000256" key="1">
    <source>
        <dbReference type="ARBA" id="ARBA00004141"/>
    </source>
</evidence>
<comment type="similarity">
    <text evidence="2 9">Belongs to the mitochondrial carrier (TC 2.A.29) family.</text>
</comment>
<accession>A0A8J5XQ16</accession>
<dbReference type="GO" id="GO:0055085">
    <property type="term" value="P:transmembrane transport"/>
    <property type="evidence" value="ECO:0007669"/>
    <property type="project" value="InterPro"/>
</dbReference>
<feature type="chain" id="PRO_5035316652" evidence="10">
    <location>
        <begin position="27"/>
        <end position="302"/>
    </location>
</feature>
<dbReference type="Gene3D" id="1.50.40.10">
    <property type="entry name" value="Mitochondrial carrier domain"/>
    <property type="match status" value="1"/>
</dbReference>
<comment type="caution">
    <text evidence="11">The sequence shown here is derived from an EMBL/GenBank/DDBJ whole genome shotgun (WGS) entry which is preliminary data.</text>
</comment>
<evidence type="ECO:0000313" key="12">
    <source>
        <dbReference type="Proteomes" id="UP000751190"/>
    </source>
</evidence>
<dbReference type="PROSITE" id="PS50920">
    <property type="entry name" value="SOLCAR"/>
    <property type="match status" value="3"/>
</dbReference>
<dbReference type="Pfam" id="PF00153">
    <property type="entry name" value="Mito_carr"/>
    <property type="match status" value="3"/>
</dbReference>
<keyword evidence="5" id="KW-0677">Repeat</keyword>
<protein>
    <submittedName>
        <fullName evidence="11">Uncharacterized protein</fullName>
    </submittedName>
</protein>
<reference evidence="11" key="1">
    <citation type="submission" date="2021-05" db="EMBL/GenBank/DDBJ databases">
        <title>The genome of the haptophyte Pavlova lutheri (Diacronema luteri, Pavlovales) - a model for lipid biosynthesis in eukaryotic algae.</title>
        <authorList>
            <person name="Hulatt C.J."/>
            <person name="Posewitz M.C."/>
        </authorList>
    </citation>
    <scope>NUCLEOTIDE SEQUENCE</scope>
    <source>
        <strain evidence="11">NIVA-4/92</strain>
    </source>
</reference>
<proteinExistence type="inferred from homology"/>
<gene>
    <name evidence="11" type="ORF">KFE25_007111</name>
</gene>
<evidence type="ECO:0000256" key="8">
    <source>
        <dbReference type="PROSITE-ProRule" id="PRU00282"/>
    </source>
</evidence>
<dbReference type="InterPro" id="IPR023395">
    <property type="entry name" value="MCP_dom_sf"/>
</dbReference>
<feature type="repeat" description="Solcar" evidence="8">
    <location>
        <begin position="209"/>
        <end position="296"/>
    </location>
</feature>
<keyword evidence="7 8" id="KW-0472">Membrane</keyword>
<evidence type="ECO:0000313" key="11">
    <source>
        <dbReference type="EMBL" id="KAG8468059.1"/>
    </source>
</evidence>
<keyword evidence="3 9" id="KW-0813">Transport</keyword>
<comment type="subcellular location">
    <subcellularLocation>
        <location evidence="1">Membrane</location>
        <topology evidence="1">Multi-pass membrane protein</topology>
    </subcellularLocation>
</comment>
<name>A0A8J5XQ16_DIALT</name>
<dbReference type="PRINTS" id="PR00926">
    <property type="entry name" value="MITOCARRIER"/>
</dbReference>
<sequence>MAQSHATWQMLGRFACTATSCCVADAACLPLDVVKTRMQLQNEMLPSSAPRLGVLGMGAQILRHEGVLAFYSGFAAAMLRQASYGGLCFGAYPLIRDALSPTSDAKATPMWARIAAGGSAGAAASAFANPTDVVKVRLQADGRLLAMGEKPRYTGTVDAIQRIARDEGLAAFYKGVGPNVQRATVVNGIGIACYDQSKQTVVTLLGEDESLLARFLAALVGGVATALVGCPFDVLKTRMMNQAVERPLYTSAGQCALAIVRVEGPLALWKGLMPVYCRQAPFNLLNYLIMEQLTLAILGRSM</sequence>
<organism evidence="11 12">
    <name type="scientific">Diacronema lutheri</name>
    <name type="common">Unicellular marine alga</name>
    <name type="synonym">Monochrysis lutheri</name>
    <dbReference type="NCBI Taxonomy" id="2081491"/>
    <lineage>
        <taxon>Eukaryota</taxon>
        <taxon>Haptista</taxon>
        <taxon>Haptophyta</taxon>
        <taxon>Pavlovophyceae</taxon>
        <taxon>Pavlovales</taxon>
        <taxon>Pavlovaceae</taxon>
        <taxon>Diacronema</taxon>
    </lineage>
</organism>
<evidence type="ECO:0000256" key="10">
    <source>
        <dbReference type="SAM" id="SignalP"/>
    </source>
</evidence>
<evidence type="ECO:0000256" key="3">
    <source>
        <dbReference type="ARBA" id="ARBA00022448"/>
    </source>
</evidence>
<dbReference type="InterPro" id="IPR018108">
    <property type="entry name" value="MCP_transmembrane"/>
</dbReference>